<evidence type="ECO:0000313" key="1">
    <source>
        <dbReference type="EMBL" id="SON54281.1"/>
    </source>
</evidence>
<reference evidence="2" key="1">
    <citation type="submission" date="2017-09" db="EMBL/GenBank/DDBJ databases">
        <title>Genome sequence of Nannocystis excedens DSM 71.</title>
        <authorList>
            <person name="Blom J."/>
        </authorList>
    </citation>
    <scope>NUCLEOTIDE SEQUENCE [LARGE SCALE GENOMIC DNA]</scope>
    <source>
        <strain evidence="2">type strain: E19</strain>
    </source>
</reference>
<dbReference type="AlphaFoldDB" id="A0A2C9D3B9"/>
<dbReference type="KEGG" id="hdi:HDIA_0740"/>
<dbReference type="RefSeq" id="WP_099554467.1">
    <property type="nucleotide sequence ID" value="NZ_LT960614.1"/>
</dbReference>
<evidence type="ECO:0000313" key="2">
    <source>
        <dbReference type="Proteomes" id="UP000223606"/>
    </source>
</evidence>
<keyword evidence="2" id="KW-1185">Reference proteome</keyword>
<organism evidence="1 2">
    <name type="scientific">Hartmannibacter diazotrophicus</name>
    <dbReference type="NCBI Taxonomy" id="1482074"/>
    <lineage>
        <taxon>Bacteria</taxon>
        <taxon>Pseudomonadati</taxon>
        <taxon>Pseudomonadota</taxon>
        <taxon>Alphaproteobacteria</taxon>
        <taxon>Hyphomicrobiales</taxon>
        <taxon>Pleomorphomonadaceae</taxon>
        <taxon>Hartmannibacter</taxon>
    </lineage>
</organism>
<sequence length="211" mass="23473">MADDKMPTEAGLYWSRSKHVKNDQWSVRRVTVIGWDGSRVVLAVQNFGDSEDDHPSMYEWGPKVSPILGERADVAVDPAISLALKMGQTVELSEPMKFRHVNERCRQLLDVSDEIRLTLLAARLIVDLQDAVNRNLGVEMDLAKPIPGVHYDPALCETLSAAISVILDRARKVALVAAGIPELKYVPEDLRTVCEQLRVVSNKMRASEKGT</sequence>
<name>A0A2C9D3B9_9HYPH</name>
<protein>
    <submittedName>
        <fullName evidence="1">Uncharacterized protein</fullName>
    </submittedName>
</protein>
<dbReference type="EMBL" id="LT960614">
    <property type="protein sequence ID" value="SON54281.1"/>
    <property type="molecule type" value="Genomic_DNA"/>
</dbReference>
<gene>
    <name evidence="1" type="ORF">HDIA_0740</name>
</gene>
<proteinExistence type="predicted"/>
<accession>A0A2C9D3B9</accession>
<dbReference type="Proteomes" id="UP000223606">
    <property type="component" value="Chromosome 1"/>
</dbReference>